<proteinExistence type="predicted"/>
<comment type="caution">
    <text evidence="1">The sequence shown here is derived from an EMBL/GenBank/DDBJ whole genome shotgun (WGS) entry which is preliminary data.</text>
</comment>
<sequence length="64" mass="7362">MIWRWQACSIIALTIFKGFVNPNAYCEVNNMREWSRLTISMLEWPAFELAILVSGPLVFSLDAP</sequence>
<dbReference type="AlphaFoldDB" id="A0A368U6U3"/>
<gene>
    <name evidence="1" type="ORF">DU506_09195</name>
</gene>
<name>A0A368U6U3_9GAMM</name>
<protein>
    <submittedName>
        <fullName evidence="1">Uncharacterized protein</fullName>
    </submittedName>
</protein>
<dbReference type="EMBL" id="QPIJ01000017">
    <property type="protein sequence ID" value="RCV92167.1"/>
    <property type="molecule type" value="Genomic_DNA"/>
</dbReference>
<dbReference type="Proteomes" id="UP000253204">
    <property type="component" value="Unassembled WGS sequence"/>
</dbReference>
<reference evidence="1 2" key="1">
    <citation type="submission" date="2018-07" db="EMBL/GenBank/DDBJ databases">
        <title>Halomonas rutogse sp. nov., isolated from Lake TangqianCo on Tibetan Plateau.</title>
        <authorList>
            <person name="Lu H."/>
            <person name="Xing P."/>
            <person name="Wu Q."/>
        </authorList>
    </citation>
    <scope>NUCLEOTIDE SEQUENCE [LARGE SCALE GENOMIC DNA]</scope>
    <source>
        <strain evidence="1 2">TQ8S</strain>
    </source>
</reference>
<evidence type="ECO:0000313" key="2">
    <source>
        <dbReference type="Proteomes" id="UP000253204"/>
    </source>
</evidence>
<organism evidence="1 2">
    <name type="scientific">Vreelandella rituensis</name>
    <dbReference type="NCBI Taxonomy" id="2282306"/>
    <lineage>
        <taxon>Bacteria</taxon>
        <taxon>Pseudomonadati</taxon>
        <taxon>Pseudomonadota</taxon>
        <taxon>Gammaproteobacteria</taxon>
        <taxon>Oceanospirillales</taxon>
        <taxon>Halomonadaceae</taxon>
        <taxon>Vreelandella</taxon>
    </lineage>
</organism>
<accession>A0A368U6U3</accession>
<keyword evidence="2" id="KW-1185">Reference proteome</keyword>
<evidence type="ECO:0000313" key="1">
    <source>
        <dbReference type="EMBL" id="RCV92167.1"/>
    </source>
</evidence>